<evidence type="ECO:0000259" key="1">
    <source>
        <dbReference type="Pfam" id="PF05685"/>
    </source>
</evidence>
<dbReference type="InterPro" id="IPR011335">
    <property type="entry name" value="Restrct_endonuc-II-like"/>
</dbReference>
<dbReference type="Proteomes" id="UP001596989">
    <property type="component" value="Unassembled WGS sequence"/>
</dbReference>
<dbReference type="PANTHER" id="PTHR34107">
    <property type="entry name" value="SLL0198 PROTEIN-RELATED"/>
    <property type="match status" value="1"/>
</dbReference>
<keyword evidence="2" id="KW-0255">Endonuclease</keyword>
<evidence type="ECO:0000313" key="2">
    <source>
        <dbReference type="EMBL" id="MFD0961488.1"/>
    </source>
</evidence>
<organism evidence="2 3">
    <name type="scientific">Paenibacillus chungangensis</name>
    <dbReference type="NCBI Taxonomy" id="696535"/>
    <lineage>
        <taxon>Bacteria</taxon>
        <taxon>Bacillati</taxon>
        <taxon>Bacillota</taxon>
        <taxon>Bacilli</taxon>
        <taxon>Bacillales</taxon>
        <taxon>Paenibacillaceae</taxon>
        <taxon>Paenibacillus</taxon>
    </lineage>
</organism>
<evidence type="ECO:0000313" key="3">
    <source>
        <dbReference type="Proteomes" id="UP001596989"/>
    </source>
</evidence>
<proteinExistence type="predicted"/>
<dbReference type="CDD" id="cd06260">
    <property type="entry name" value="DUF820-like"/>
    <property type="match status" value="1"/>
</dbReference>
<feature type="domain" description="Putative restriction endonuclease" evidence="1">
    <location>
        <begin position="18"/>
        <end position="173"/>
    </location>
</feature>
<reference evidence="3" key="1">
    <citation type="journal article" date="2019" name="Int. J. Syst. Evol. Microbiol.">
        <title>The Global Catalogue of Microorganisms (GCM) 10K type strain sequencing project: providing services to taxonomists for standard genome sequencing and annotation.</title>
        <authorList>
            <consortium name="The Broad Institute Genomics Platform"/>
            <consortium name="The Broad Institute Genome Sequencing Center for Infectious Disease"/>
            <person name="Wu L."/>
            <person name="Ma J."/>
        </authorList>
    </citation>
    <scope>NUCLEOTIDE SEQUENCE [LARGE SCALE GENOMIC DNA]</scope>
    <source>
        <strain evidence="3">CCUG 59129</strain>
    </source>
</reference>
<dbReference type="GO" id="GO:0004519">
    <property type="term" value="F:endonuclease activity"/>
    <property type="evidence" value="ECO:0007669"/>
    <property type="project" value="UniProtKB-KW"/>
</dbReference>
<dbReference type="Gene3D" id="3.90.1570.10">
    <property type="entry name" value="tt1808, chain A"/>
    <property type="match status" value="1"/>
</dbReference>
<name>A0ABW3HVC4_9BACL</name>
<keyword evidence="3" id="KW-1185">Reference proteome</keyword>
<protein>
    <submittedName>
        <fullName evidence="2">Uma2 family endonuclease</fullName>
    </submittedName>
</protein>
<dbReference type="PANTHER" id="PTHR34107:SF4">
    <property type="entry name" value="SLL1222 PROTEIN"/>
    <property type="match status" value="1"/>
</dbReference>
<dbReference type="Pfam" id="PF05685">
    <property type="entry name" value="Uma2"/>
    <property type="match status" value="1"/>
</dbReference>
<comment type="caution">
    <text evidence="2">The sequence shown here is derived from an EMBL/GenBank/DDBJ whole genome shotgun (WGS) entry which is preliminary data.</text>
</comment>
<dbReference type="SUPFAM" id="SSF52980">
    <property type="entry name" value="Restriction endonuclease-like"/>
    <property type="match status" value="1"/>
</dbReference>
<dbReference type="InterPro" id="IPR012296">
    <property type="entry name" value="Nuclease_put_TT1808"/>
</dbReference>
<dbReference type="RefSeq" id="WP_377567111.1">
    <property type="nucleotide sequence ID" value="NZ_JBHTJZ010000036.1"/>
</dbReference>
<accession>A0ABW3HVC4</accession>
<keyword evidence="2" id="KW-0540">Nuclease</keyword>
<gene>
    <name evidence="2" type="ORF">ACFQ2I_19220</name>
</gene>
<dbReference type="EMBL" id="JBHTJZ010000036">
    <property type="protein sequence ID" value="MFD0961488.1"/>
    <property type="molecule type" value="Genomic_DNA"/>
</dbReference>
<sequence length="196" mass="22809">MSSKKEKENVLREQPMTYEDYAAFDDGQRYELVEGKLELMSPCPSAQHQIVSFEMQKHIARTCELEYMVLFAPLDVILDKHEVRQPDLVMIHRSRLHILSKRGVEGIPDLVVEILSPSTLLRDKRDKLIKYAYYQIPEYWIVDPANGALEQYELAGSSYELTEIYTGTMTVQSRRISCISFTMKEIISHIPDHIRE</sequence>
<keyword evidence="2" id="KW-0378">Hydrolase</keyword>
<dbReference type="InterPro" id="IPR008538">
    <property type="entry name" value="Uma2"/>
</dbReference>